<feature type="domain" description="DUF676" evidence="6">
    <location>
        <begin position="109"/>
        <end position="177"/>
    </location>
</feature>
<dbReference type="PANTHER" id="PTHR24198">
    <property type="entry name" value="ANKYRIN REPEAT AND PROTEIN KINASE DOMAIN-CONTAINING PROTEIN"/>
    <property type="match status" value="1"/>
</dbReference>
<dbReference type="Pfam" id="PF12796">
    <property type="entry name" value="Ank_2"/>
    <property type="match status" value="2"/>
</dbReference>
<feature type="repeat" description="ANK" evidence="4">
    <location>
        <begin position="1009"/>
        <end position="1041"/>
    </location>
</feature>
<dbReference type="SUPFAM" id="SSF53474">
    <property type="entry name" value="alpha/beta-Hydrolases"/>
    <property type="match status" value="1"/>
</dbReference>
<feature type="region of interest" description="Disordered" evidence="5">
    <location>
        <begin position="1"/>
        <end position="40"/>
    </location>
</feature>
<feature type="repeat" description="ANK" evidence="4">
    <location>
        <begin position="1301"/>
        <end position="1333"/>
    </location>
</feature>
<feature type="repeat" description="ANK" evidence="4">
    <location>
        <begin position="1331"/>
        <end position="1363"/>
    </location>
</feature>
<feature type="compositionally biased region" description="Acidic residues" evidence="5">
    <location>
        <begin position="808"/>
        <end position="820"/>
    </location>
</feature>
<evidence type="ECO:0000259" key="6">
    <source>
        <dbReference type="Pfam" id="PF05057"/>
    </source>
</evidence>
<evidence type="ECO:0000256" key="5">
    <source>
        <dbReference type="SAM" id="MobiDB-lite"/>
    </source>
</evidence>
<feature type="region of interest" description="Disordered" evidence="5">
    <location>
        <begin position="1552"/>
        <end position="1590"/>
    </location>
</feature>
<keyword evidence="3 4" id="KW-0040">ANK repeat</keyword>
<proteinExistence type="inferred from homology"/>
<keyword evidence="2" id="KW-0677">Repeat</keyword>
<feature type="compositionally biased region" description="Acidic residues" evidence="5">
    <location>
        <begin position="1086"/>
        <end position="1121"/>
    </location>
</feature>
<dbReference type="InterPro" id="IPR007751">
    <property type="entry name" value="DUF676_lipase-like"/>
</dbReference>
<dbReference type="SMART" id="SM00248">
    <property type="entry name" value="ANK"/>
    <property type="match status" value="13"/>
</dbReference>
<evidence type="ECO:0000256" key="2">
    <source>
        <dbReference type="ARBA" id="ARBA00022737"/>
    </source>
</evidence>
<name>A0A395RHU6_FUSSP</name>
<feature type="region of interest" description="Disordered" evidence="5">
    <location>
        <begin position="1070"/>
        <end position="1121"/>
    </location>
</feature>
<evidence type="ECO:0000256" key="3">
    <source>
        <dbReference type="ARBA" id="ARBA00023043"/>
    </source>
</evidence>
<protein>
    <submittedName>
        <fullName evidence="8">Uncharacterized protein</fullName>
    </submittedName>
</protein>
<feature type="domain" description="Nephrocystin 3-like N-terminal" evidence="7">
    <location>
        <begin position="365"/>
        <end position="566"/>
    </location>
</feature>
<evidence type="ECO:0000313" key="9">
    <source>
        <dbReference type="Proteomes" id="UP000266152"/>
    </source>
</evidence>
<comment type="similarity">
    <text evidence="1">Belongs to the putative lipase ROG1 family.</text>
</comment>
<dbReference type="Proteomes" id="UP000266152">
    <property type="component" value="Unassembled WGS sequence"/>
</dbReference>
<feature type="region of interest" description="Disordered" evidence="5">
    <location>
        <begin position="1662"/>
        <end position="1785"/>
    </location>
</feature>
<evidence type="ECO:0000256" key="4">
    <source>
        <dbReference type="PROSITE-ProRule" id="PRU00023"/>
    </source>
</evidence>
<dbReference type="SUPFAM" id="SSF48403">
    <property type="entry name" value="Ankyrin repeat"/>
    <property type="match status" value="2"/>
</dbReference>
<feature type="repeat" description="ANK" evidence="4">
    <location>
        <begin position="1435"/>
        <end position="1467"/>
    </location>
</feature>
<dbReference type="Gene3D" id="3.40.50.1820">
    <property type="entry name" value="alpha/beta hydrolase"/>
    <property type="match status" value="1"/>
</dbReference>
<accession>A0A395RHU6</accession>
<reference evidence="8 9" key="1">
    <citation type="journal article" date="2018" name="PLoS Pathog.">
        <title>Evolution of structural diversity of trichothecenes, a family of toxins produced by plant pathogenic and entomopathogenic fungi.</title>
        <authorList>
            <person name="Proctor R.H."/>
            <person name="McCormick S.P."/>
            <person name="Kim H.S."/>
            <person name="Cardoza R.E."/>
            <person name="Stanley A.M."/>
            <person name="Lindo L."/>
            <person name="Kelly A."/>
            <person name="Brown D.W."/>
            <person name="Lee T."/>
            <person name="Vaughan M.M."/>
            <person name="Alexander N.J."/>
            <person name="Busman M."/>
            <person name="Gutierrez S."/>
        </authorList>
    </citation>
    <scope>NUCLEOTIDE SEQUENCE [LARGE SCALE GENOMIC DNA]</scope>
    <source>
        <strain evidence="8 9">NRRL 3299</strain>
    </source>
</reference>
<dbReference type="PROSITE" id="PS50088">
    <property type="entry name" value="ANK_REPEAT"/>
    <property type="match status" value="7"/>
</dbReference>
<gene>
    <name evidence="8" type="ORF">FSPOR_11162</name>
</gene>
<feature type="repeat" description="ANK" evidence="4">
    <location>
        <begin position="975"/>
        <end position="1007"/>
    </location>
</feature>
<feature type="region of interest" description="Disordered" evidence="5">
    <location>
        <begin position="806"/>
        <end position="878"/>
    </location>
</feature>
<dbReference type="STRING" id="5514.A0A395RHU6"/>
<dbReference type="PANTHER" id="PTHR24198:SF165">
    <property type="entry name" value="ANKYRIN REPEAT-CONTAINING PROTEIN-RELATED"/>
    <property type="match status" value="1"/>
</dbReference>
<organism evidence="8 9">
    <name type="scientific">Fusarium sporotrichioides</name>
    <dbReference type="NCBI Taxonomy" id="5514"/>
    <lineage>
        <taxon>Eukaryota</taxon>
        <taxon>Fungi</taxon>
        <taxon>Dikarya</taxon>
        <taxon>Ascomycota</taxon>
        <taxon>Pezizomycotina</taxon>
        <taxon>Sordariomycetes</taxon>
        <taxon>Hypocreomycetidae</taxon>
        <taxon>Hypocreales</taxon>
        <taxon>Nectriaceae</taxon>
        <taxon>Fusarium</taxon>
    </lineage>
</organism>
<dbReference type="PROSITE" id="PS50297">
    <property type="entry name" value="ANK_REP_REGION"/>
    <property type="match status" value="7"/>
</dbReference>
<sequence length="1785" mass="197155">MSIRRSATRRGPPSGPAPRPKKGYESVEQGIEQIYPSPSSDKKTDMDIVFVSGLGAHPVRSFEHSDTGFNWVKDEDGIAREFQNARILLYHSESSWTGAIKVKQFLGNLAHTLLEGLHAKRENAASLRPITFIGHSMGGLVIAKAVCLASSRSDLFPGMFENIAGCAFFGTPFQGAEAASWACMLENVRETFSHVTDKGGASPTSKLLELMRPHDEYLKELKQEFIRLAVKGPKIELRGFWEQHPTTIKNLSGMPQFLQSLNIPLPKSIGEFVTPESAVLDGVMDAIGLSANHRDLVKFKSSKDERYLLVRGPLRRLINGSGLRIKGRHNATRGVDQATVDKAKRELEGVSVKNKRDSIKRNTTTSPWFSKEPEFIGWLSEPNEAEEVSLVKRCDCLWVHGRDGRGKTSAALSAIEKIEEWVQDDDQEVEEVESTRECHRQSSQVYLAYFFCDKPPEYGTAEELLKSLIHQIISKQRLVSVHAKFLFNKKGRDKAALLTVENLWQVLQDILSDDVFLGARMYFVINNLETISPDAPSTATLLSLLGSEVEHDGTGRRALVRWMFTSGQSWDIDQALRKPLVRLVDLEDEKYGDQVQLELRKHAQNKVKELVQHKRYSKALMYFASSVIGQRAQNTQWIDITCDSLEDLPQHENDLQVRRLLERVPQELDSLLNAAWQDVFEKNRSKAGEIKEMLRVLVLTYRDPTEAELGLLAGLQSSNEQVSELHDLITKCRPLIVLKENEGGEPTVCFAFPVVKVHLLENVHKLLGLTEHGIKLQHGILGFRAFSHVMETFGEFVDEAVNATQENVDQEEEDEVEDNAESVADQQDVNSNQDHDASDTVDTHENNADNASETPDDDDEEEEDDDEGEEDEDPEAPRLKNIALAYAVIYWLDHASQATSDIAEALSSEEKFWERDSKIRRHWLTEHTRMTGVFEYFQRAKFTGLHVAAAIGFRDLVSALMDNGYAEDMNAYDDLDNQPLHFAAYLRKPENVEELLNRGANIDSGKELGSMTPLAMAAEAGDVKIMTQLLQRGADPNAIDPETGAVICSAIKSGNTEAVKLLVAHNVSLVSPKEEDDDSKSGKEDDGVDQDENEDEGEDEDADEESEDGDDDDDEEEDEDDIKSPLALAAMRADLSVFEFLISEYSEKLPPSEYGVALVAAAQWGRTEAFTRLFNDFEQSQENIQKALYEATRSADGYWDIVTMILEKYPGLNCDKAFLFTAQGADGDDEIRILEAMWEYTQGGISSESLDESLFEATDRESKRTIELLLRYGASANATGAVSVPEEITAMNGVLTRRNNRYGNALTAAAFDGTIDIVTMLLDAGADINSDNGFALQTAAEHDHIEVVKLLLERGADINKLATHESMPEGTALQAAVEYGHEEIVDVLLEHGADPNLGGGSNKYPIIGAAKKMEESIFNKLIHAKADVNVVGGSDDTTPLVEAAYYLSKEALKLVLDAGADINHKDIYGNTALMWAAGQGEDASVELLLERGADVLVVNEDGENALQKAFHSSDYLTTLAVVDHVSKLMDSMRVAMESGDAGVAAVVRSVQSQGQELEYDDPPRPVSPVKDESRRSSVYGGVPPDTPLETVKPATTDFHAEKIVVEEPQAAPIHGLAAQEPISRPSITPSGPSADSVQNLYSPATGILDFAHEPLFRRQSELGPISPAQSPGPIKRKPISGPHPPMYRPYQPGSGDNVRHSTPPGSLANAFQAYQPGQQQTPPLEVQPSLSPPEAFTPPSQTSPEPGFVPYAPGVPGQSRPEPGRKSSRTSFMGMKVPWSEHRFN</sequence>
<dbReference type="InterPro" id="IPR036770">
    <property type="entry name" value="Ankyrin_rpt-contain_sf"/>
</dbReference>
<evidence type="ECO:0000256" key="1">
    <source>
        <dbReference type="ARBA" id="ARBA00007920"/>
    </source>
</evidence>
<comment type="caution">
    <text evidence="8">The sequence shown here is derived from an EMBL/GenBank/DDBJ whole genome shotgun (WGS) entry which is preliminary data.</text>
</comment>
<keyword evidence="9" id="KW-1185">Reference proteome</keyword>
<feature type="repeat" description="ANK" evidence="4">
    <location>
        <begin position="1368"/>
        <end position="1400"/>
    </location>
</feature>
<dbReference type="Pfam" id="PF24883">
    <property type="entry name" value="NPHP3_N"/>
    <property type="match status" value="1"/>
</dbReference>
<dbReference type="InterPro" id="IPR002110">
    <property type="entry name" value="Ankyrin_rpt"/>
</dbReference>
<feature type="repeat" description="ANK" evidence="4">
    <location>
        <begin position="1468"/>
        <end position="1500"/>
    </location>
</feature>
<dbReference type="InterPro" id="IPR056884">
    <property type="entry name" value="NPHP3-like_N"/>
</dbReference>
<dbReference type="Pfam" id="PF05057">
    <property type="entry name" value="DUF676"/>
    <property type="match status" value="1"/>
</dbReference>
<dbReference type="InterPro" id="IPR029058">
    <property type="entry name" value="AB_hydrolase_fold"/>
</dbReference>
<dbReference type="EMBL" id="PXOF01000211">
    <property type="protein sequence ID" value="RGP59680.1"/>
    <property type="molecule type" value="Genomic_DNA"/>
</dbReference>
<dbReference type="Pfam" id="PF00023">
    <property type="entry name" value="Ank"/>
    <property type="match status" value="2"/>
</dbReference>
<feature type="compositionally biased region" description="Acidic residues" evidence="5">
    <location>
        <begin position="854"/>
        <end position="874"/>
    </location>
</feature>
<dbReference type="Gene3D" id="1.25.40.20">
    <property type="entry name" value="Ankyrin repeat-containing domain"/>
    <property type="match status" value="2"/>
</dbReference>
<evidence type="ECO:0000259" key="7">
    <source>
        <dbReference type="Pfam" id="PF24883"/>
    </source>
</evidence>
<evidence type="ECO:0000313" key="8">
    <source>
        <dbReference type="EMBL" id="RGP59680.1"/>
    </source>
</evidence>
<feature type="compositionally biased region" description="Basic and acidic residues" evidence="5">
    <location>
        <begin position="833"/>
        <end position="847"/>
    </location>
</feature>